<feature type="coiled-coil region" evidence="3">
    <location>
        <begin position="93"/>
        <end position="127"/>
    </location>
</feature>
<evidence type="ECO:0000259" key="6">
    <source>
        <dbReference type="PROSITE" id="PS50158"/>
    </source>
</evidence>
<dbReference type="Proteomes" id="UP001165121">
    <property type="component" value="Unassembled WGS sequence"/>
</dbReference>
<feature type="compositionally biased region" description="Polar residues" evidence="4">
    <location>
        <begin position="405"/>
        <end position="418"/>
    </location>
</feature>
<accession>A0A9W6TL03</accession>
<dbReference type="Gene3D" id="3.10.10.10">
    <property type="entry name" value="HIV Type 1 Reverse Transcriptase, subunit A, domain 1"/>
    <property type="match status" value="1"/>
</dbReference>
<dbReference type="SUPFAM" id="SSF53098">
    <property type="entry name" value="Ribonuclease H-like"/>
    <property type="match status" value="1"/>
</dbReference>
<dbReference type="InterPro" id="IPR043502">
    <property type="entry name" value="DNA/RNA_pol_sf"/>
</dbReference>
<dbReference type="EMBL" id="BSXT01000031">
    <property type="protein sequence ID" value="GMF15288.1"/>
    <property type="molecule type" value="Genomic_DNA"/>
</dbReference>
<name>A0A9W6TL03_9STRA</name>
<feature type="compositionally biased region" description="Basic and acidic residues" evidence="4">
    <location>
        <begin position="167"/>
        <end position="178"/>
    </location>
</feature>
<dbReference type="Pfam" id="PF17919">
    <property type="entry name" value="RT_RNaseH_2"/>
    <property type="match status" value="1"/>
</dbReference>
<dbReference type="PANTHER" id="PTHR37984:SF5">
    <property type="entry name" value="PROTEIN NYNRIN-LIKE"/>
    <property type="match status" value="1"/>
</dbReference>
<dbReference type="InterPro" id="IPR000953">
    <property type="entry name" value="Chromo/chromo_shadow_dom"/>
</dbReference>
<dbReference type="PANTHER" id="PTHR37984">
    <property type="entry name" value="PROTEIN CBG26694"/>
    <property type="match status" value="1"/>
</dbReference>
<feature type="domain" description="CCHC-type" evidence="6">
    <location>
        <begin position="472"/>
        <end position="488"/>
    </location>
</feature>
<sequence length="1751" mass="196608">MASPVRSRRTSVDEDDSSAEEGTLSRRASVASMRQALEEDEERQRQDAAVAARAQQSATVQQRTFEQLKKFHDQQEEMVQRFSGYLQEQFENQLQLKGEYDALRAQMEQQKQQMAAHTSILREASEKVGHQAREIETLRDVVHHPSSPRGQVRWGWFAQPPPDEADDVKMEDTAEDGHSGGGEGHSGEGVTPRSESAQHLTFAMGTNTPTPPVYKGSSRQEKKAFMDSYLVYERRIRSLNAGTKLGQLRLMPLSSCIEHKTLLRICDYELQRPELEVTEEIWKVYFLKGRKSDTRDYARLAAAMRSLTMNTKLSDAESRVTRLLADFHSILDTEDMDDFPLEEPKLAVKYLCNALQPQALKTTVFTELKKNANKPLKKSVQAFINWLTPKVQAFCLFETALPDQAGSSRTGKSGNPASTPGKPGSQRDGTSKKQRSGHGQKNGPMPPRPAQQVPPAKLGSDTKHVSPQQEKKCYKCGDKNHLLFQCPQVTREEALELVRERRKEGVGAVNSLPTARPVGSQLDQDKPTIACEINGTVAGHITPDTGTEYSIVAESLVNRLKMAKQWLPIRNLDARIEAEGFGGAVVVITQEVKLNLAVNTPAGKPLLTNVVCWISPEELPAGKGDVLLSRPLMRKLGYDPVEILAKARVLNSVMDMEDVTAGVAGGLRHVMAVAARSDSLTTAPEEASLYRDKDQACFPTIAMDRDLEAEQKEVWDALLKKIQEAEANGASVKYLKRLEKLLWEKVDTFRLKLGNDPPVDMPPLEVTLKPDAVPVRCKARRYPPQHREFMRRHVEELVAAGMVYRNPRSKWCSPPLIVNKKGPDPFRMTIDVRRVNTQTLRILWPMPMLEVILGYLYGSRYYFLLDFFKGYWQFLLSLSSQQLFSLFLTDMGVFTPTRVLMGGSDSVAYCQATVQEMFAEFLYKGLLIWLDDLLGYHATEDGIFTLLEAVLNVCETKGLKLNPLKCSFFLLEARWCGRIVSGDGFKHDPERIQALQAMPAPATGQELQQFVCALNWMRQSIPGYNKLMQPLMDLMEEVYQNVGGRTRRLAAKTRLAEMGWNDEHQMCVDACKKALGDAVQLAHPDDSQRLSVFADASELHWGAVITQVPYEHLNRELAEQQHSPLMFLSGTFSGAARRWAIVEKEAFAIVETCRRADYLLHRPGGFALYMDHLRFIFNPSSVLSAVPKYTAEKLDRWAMLLMAYDYEIHDISGEANVWADLLSRWGSTTFSICAIRQVPMPLSPMLDESFEWPSMNDILVAQKAATEQEPESVTEQELVVGDDGVWRTERGAIWIPAAAGPLQMRLCIVGHFAAAGHRGVRTTIDALKSRFVWSDMENDITFFVRQCLHCASTRDSPPVPRPLGEALHAEKPNQLLHWDYLYMSPADTGDLYILVIKDDASKFVWLHPCSEATAEVTYEELLAWFSVFGVCHSWVSDQGTHFKNEVIKSLQHGLGAHHHFTTARSPWANGTVEVFMRDTLRCFRALLSEWRMPQKDWPRIVKVVQMALNHSPSEALGGNAPVTAMTGLPAVSPLDAIPVPGPVEFTTLEAIRGVQQANIAKLQQSLENMHKAIAVQNTKTRARGWRAKDARDSAVMAQFAIGDFVLYADVWANTRTKLSVRWSGPAKVVDTVSNWIFVIENMLTGDRREVHASRLKFYADSSLDVSEDLLQHIAHNSEGHVVEKLLDARYDAVTKLFQLLVHWRGLDALEDSWEPAVTLFADVPVLVRAFVRVRAGVPVVKRLAKALAIRL</sequence>
<dbReference type="InterPro" id="IPR016197">
    <property type="entry name" value="Chromo-like_dom_sf"/>
</dbReference>
<dbReference type="CDD" id="cd09274">
    <property type="entry name" value="RNase_HI_RT_Ty3"/>
    <property type="match status" value="1"/>
</dbReference>
<dbReference type="InterPro" id="IPR043128">
    <property type="entry name" value="Rev_trsase/Diguanyl_cyclase"/>
</dbReference>
<dbReference type="Gene3D" id="3.30.70.270">
    <property type="match status" value="2"/>
</dbReference>
<dbReference type="Gene3D" id="1.10.340.70">
    <property type="match status" value="1"/>
</dbReference>
<feature type="region of interest" description="Disordered" evidence="4">
    <location>
        <begin position="1"/>
        <end position="58"/>
    </location>
</feature>
<dbReference type="SUPFAM" id="SSF54160">
    <property type="entry name" value="Chromo domain-like"/>
    <property type="match status" value="1"/>
</dbReference>
<comment type="caution">
    <text evidence="8">The sequence shown here is derived from an EMBL/GenBank/DDBJ whole genome shotgun (WGS) entry which is preliminary data.</text>
</comment>
<gene>
    <name evidence="8" type="ORF">Pfra01_000036900</name>
</gene>
<dbReference type="InterPro" id="IPR041577">
    <property type="entry name" value="RT_RNaseH_2"/>
</dbReference>
<evidence type="ECO:0000259" key="5">
    <source>
        <dbReference type="PROSITE" id="PS50013"/>
    </source>
</evidence>
<feature type="region of interest" description="Disordered" evidence="4">
    <location>
        <begin position="405"/>
        <end position="466"/>
    </location>
</feature>
<evidence type="ECO:0000313" key="8">
    <source>
        <dbReference type="EMBL" id="GMF15288.1"/>
    </source>
</evidence>
<reference evidence="8" key="1">
    <citation type="submission" date="2023-04" db="EMBL/GenBank/DDBJ databases">
        <title>Phytophthora fragariaefolia NBRC 109709.</title>
        <authorList>
            <person name="Ichikawa N."/>
            <person name="Sato H."/>
            <person name="Tonouchi N."/>
        </authorList>
    </citation>
    <scope>NUCLEOTIDE SEQUENCE</scope>
    <source>
        <strain evidence="8">NBRC 109709</strain>
    </source>
</reference>
<evidence type="ECO:0000259" key="7">
    <source>
        <dbReference type="PROSITE" id="PS50994"/>
    </source>
</evidence>
<dbReference type="InterPro" id="IPR036397">
    <property type="entry name" value="RNaseH_sf"/>
</dbReference>
<feature type="region of interest" description="Disordered" evidence="4">
    <location>
        <begin position="144"/>
        <end position="196"/>
    </location>
</feature>
<dbReference type="OrthoDB" id="124072at2759"/>
<dbReference type="Pfam" id="PF00078">
    <property type="entry name" value="RVT_1"/>
    <property type="match status" value="1"/>
</dbReference>
<dbReference type="GO" id="GO:0008270">
    <property type="term" value="F:zinc ion binding"/>
    <property type="evidence" value="ECO:0007669"/>
    <property type="project" value="UniProtKB-KW"/>
</dbReference>
<evidence type="ECO:0000256" key="1">
    <source>
        <dbReference type="ARBA" id="ARBA00023268"/>
    </source>
</evidence>
<dbReference type="InterPro" id="IPR023780">
    <property type="entry name" value="Chromo_domain"/>
</dbReference>
<dbReference type="Pfam" id="PF17921">
    <property type="entry name" value="Integrase_H2C2"/>
    <property type="match status" value="1"/>
</dbReference>
<keyword evidence="2" id="KW-0479">Metal-binding</keyword>
<keyword evidence="2" id="KW-0862">Zinc</keyword>
<feature type="domain" description="Integrase catalytic" evidence="7">
    <location>
        <begin position="1368"/>
        <end position="1529"/>
    </location>
</feature>
<feature type="domain" description="Chromo" evidence="5">
    <location>
        <begin position="1680"/>
        <end position="1730"/>
    </location>
</feature>
<protein>
    <submittedName>
        <fullName evidence="8">Unnamed protein product</fullName>
    </submittedName>
</protein>
<keyword evidence="2" id="KW-0863">Zinc-finger</keyword>
<dbReference type="SUPFAM" id="SSF56672">
    <property type="entry name" value="DNA/RNA polymerases"/>
    <property type="match status" value="1"/>
</dbReference>
<dbReference type="PROSITE" id="PS50158">
    <property type="entry name" value="ZF_CCHC"/>
    <property type="match status" value="1"/>
</dbReference>
<dbReference type="Pfam" id="PF00665">
    <property type="entry name" value="rve"/>
    <property type="match status" value="1"/>
</dbReference>
<evidence type="ECO:0000256" key="4">
    <source>
        <dbReference type="SAM" id="MobiDB-lite"/>
    </source>
</evidence>
<dbReference type="CDD" id="cd01647">
    <property type="entry name" value="RT_LTR"/>
    <property type="match status" value="1"/>
</dbReference>
<dbReference type="PROSITE" id="PS50994">
    <property type="entry name" value="INTEGRASE"/>
    <property type="match status" value="1"/>
</dbReference>
<dbReference type="InterPro" id="IPR041588">
    <property type="entry name" value="Integrase_H2C2"/>
</dbReference>
<dbReference type="Pfam" id="PF00385">
    <property type="entry name" value="Chromo"/>
    <property type="match status" value="1"/>
</dbReference>
<dbReference type="GO" id="GO:0015074">
    <property type="term" value="P:DNA integration"/>
    <property type="evidence" value="ECO:0007669"/>
    <property type="project" value="InterPro"/>
</dbReference>
<dbReference type="Gene3D" id="4.10.60.10">
    <property type="entry name" value="Zinc finger, CCHC-type"/>
    <property type="match status" value="1"/>
</dbReference>
<dbReference type="SMART" id="SM00298">
    <property type="entry name" value="CHROMO"/>
    <property type="match status" value="1"/>
</dbReference>
<dbReference type="Gene3D" id="2.40.50.40">
    <property type="match status" value="1"/>
</dbReference>
<keyword evidence="1" id="KW-0511">Multifunctional enzyme</keyword>
<proteinExistence type="predicted"/>
<evidence type="ECO:0000256" key="3">
    <source>
        <dbReference type="SAM" id="Coils"/>
    </source>
</evidence>
<dbReference type="CDD" id="cd00024">
    <property type="entry name" value="CD_CSD"/>
    <property type="match status" value="1"/>
</dbReference>
<dbReference type="InterPro" id="IPR001878">
    <property type="entry name" value="Znf_CCHC"/>
</dbReference>
<dbReference type="GO" id="GO:0003676">
    <property type="term" value="F:nucleic acid binding"/>
    <property type="evidence" value="ECO:0007669"/>
    <property type="project" value="InterPro"/>
</dbReference>
<evidence type="ECO:0000256" key="2">
    <source>
        <dbReference type="PROSITE-ProRule" id="PRU00047"/>
    </source>
</evidence>
<keyword evidence="3" id="KW-0175">Coiled coil</keyword>
<dbReference type="InterPro" id="IPR001584">
    <property type="entry name" value="Integrase_cat-core"/>
</dbReference>
<dbReference type="InterPro" id="IPR050951">
    <property type="entry name" value="Retrovirus_Pol_polyprotein"/>
</dbReference>
<dbReference type="GO" id="GO:0003824">
    <property type="term" value="F:catalytic activity"/>
    <property type="evidence" value="ECO:0007669"/>
    <property type="project" value="UniProtKB-KW"/>
</dbReference>
<dbReference type="PROSITE" id="PS50013">
    <property type="entry name" value="CHROMO_2"/>
    <property type="match status" value="1"/>
</dbReference>
<dbReference type="InterPro" id="IPR000477">
    <property type="entry name" value="RT_dom"/>
</dbReference>
<dbReference type="InterPro" id="IPR012337">
    <property type="entry name" value="RNaseH-like_sf"/>
</dbReference>
<keyword evidence="9" id="KW-1185">Reference proteome</keyword>
<feature type="compositionally biased region" description="Low complexity" evidence="4">
    <location>
        <begin position="47"/>
        <end position="58"/>
    </location>
</feature>
<organism evidence="8 9">
    <name type="scientific">Phytophthora fragariaefolia</name>
    <dbReference type="NCBI Taxonomy" id="1490495"/>
    <lineage>
        <taxon>Eukaryota</taxon>
        <taxon>Sar</taxon>
        <taxon>Stramenopiles</taxon>
        <taxon>Oomycota</taxon>
        <taxon>Peronosporomycetes</taxon>
        <taxon>Peronosporales</taxon>
        <taxon>Peronosporaceae</taxon>
        <taxon>Phytophthora</taxon>
    </lineage>
</organism>
<evidence type="ECO:0000313" key="9">
    <source>
        <dbReference type="Proteomes" id="UP001165121"/>
    </source>
</evidence>
<dbReference type="Gene3D" id="3.30.420.10">
    <property type="entry name" value="Ribonuclease H-like superfamily/Ribonuclease H"/>
    <property type="match status" value="1"/>
</dbReference>